<dbReference type="EMBL" id="UYYF01004329">
    <property type="protein sequence ID" value="VDN02474.1"/>
    <property type="molecule type" value="Genomic_DNA"/>
</dbReference>
<evidence type="ECO:0000256" key="1">
    <source>
        <dbReference type="SAM" id="MobiDB-lite"/>
    </source>
</evidence>
<dbReference type="WBParaSite" id="TCLT_0000526401-mRNA-1">
    <property type="protein sequence ID" value="TCLT_0000526401-mRNA-1"/>
    <property type="gene ID" value="TCLT_0000526401"/>
</dbReference>
<feature type="compositionally biased region" description="Basic and acidic residues" evidence="1">
    <location>
        <begin position="129"/>
        <end position="142"/>
    </location>
</feature>
<feature type="region of interest" description="Disordered" evidence="1">
    <location>
        <begin position="67"/>
        <end position="96"/>
    </location>
</feature>
<reference evidence="2 3" key="2">
    <citation type="submission" date="2018-11" db="EMBL/GenBank/DDBJ databases">
        <authorList>
            <consortium name="Pathogen Informatics"/>
        </authorList>
    </citation>
    <scope>NUCLEOTIDE SEQUENCE [LARGE SCALE GENOMIC DNA]</scope>
</reference>
<dbReference type="OMA" id="YMQVEIS"/>
<feature type="region of interest" description="Disordered" evidence="1">
    <location>
        <begin position="1"/>
        <end position="37"/>
    </location>
</feature>
<feature type="compositionally biased region" description="Basic and acidic residues" evidence="1">
    <location>
        <begin position="21"/>
        <end position="37"/>
    </location>
</feature>
<organism evidence="4">
    <name type="scientific">Thelazia callipaeda</name>
    <name type="common">Oriental eyeworm</name>
    <name type="synonym">Parasitic nematode</name>
    <dbReference type="NCBI Taxonomy" id="103827"/>
    <lineage>
        <taxon>Eukaryota</taxon>
        <taxon>Metazoa</taxon>
        <taxon>Ecdysozoa</taxon>
        <taxon>Nematoda</taxon>
        <taxon>Chromadorea</taxon>
        <taxon>Rhabditida</taxon>
        <taxon>Spirurina</taxon>
        <taxon>Spiruromorpha</taxon>
        <taxon>Thelazioidea</taxon>
        <taxon>Thelaziidae</taxon>
        <taxon>Thelazia</taxon>
    </lineage>
</organism>
<protein>
    <submittedName>
        <fullName evidence="4">Ovule protein</fullName>
    </submittedName>
</protein>
<dbReference type="Proteomes" id="UP000276776">
    <property type="component" value="Unassembled WGS sequence"/>
</dbReference>
<proteinExistence type="predicted"/>
<gene>
    <name evidence="2" type="ORF">TCLT_LOCUS5253</name>
</gene>
<keyword evidence="3" id="KW-1185">Reference proteome</keyword>
<reference evidence="4" key="1">
    <citation type="submission" date="2017-02" db="UniProtKB">
        <authorList>
            <consortium name="WormBaseParasite"/>
        </authorList>
    </citation>
    <scope>IDENTIFICATION</scope>
</reference>
<evidence type="ECO:0000313" key="3">
    <source>
        <dbReference type="Proteomes" id="UP000276776"/>
    </source>
</evidence>
<sequence>MDRDEPRSQSQSKTRMVVDQTKVRQIGEERLGEDNKSDGYMQVEISLAMEKVLDNSVHSTDNISERVRYEPKTPNDTEQVKSQVHEEHESDKRKYTDDYGKEFDAWIISDDGRRTRSHTNESYSSVLESDEKHSTTRLIDVK</sequence>
<accession>A0A0N5CXW5</accession>
<name>A0A0N5CXW5_THECL</name>
<dbReference type="AlphaFoldDB" id="A0A0N5CXW5"/>
<evidence type="ECO:0000313" key="2">
    <source>
        <dbReference type="EMBL" id="VDN02474.1"/>
    </source>
</evidence>
<dbReference type="OrthoDB" id="5873570at2759"/>
<evidence type="ECO:0000313" key="4">
    <source>
        <dbReference type="WBParaSite" id="TCLT_0000526401-mRNA-1"/>
    </source>
</evidence>
<feature type="region of interest" description="Disordered" evidence="1">
    <location>
        <begin position="109"/>
        <end position="142"/>
    </location>
</feature>